<gene>
    <name evidence="2" type="ordered locus">SCATT_02920</name>
</gene>
<evidence type="ECO:0000313" key="3">
    <source>
        <dbReference type="Proteomes" id="UP000007842"/>
    </source>
</evidence>
<feature type="region of interest" description="Disordered" evidence="1">
    <location>
        <begin position="1"/>
        <end position="78"/>
    </location>
</feature>
<accession>G8WMU4</accession>
<dbReference type="Proteomes" id="UP000007842">
    <property type="component" value="Chromosome"/>
</dbReference>
<name>F8JNT5_STREN</name>
<feature type="compositionally biased region" description="Basic and acidic residues" evidence="1">
    <location>
        <begin position="1"/>
        <end position="22"/>
    </location>
</feature>
<keyword evidence="3" id="KW-1185">Reference proteome</keyword>
<dbReference type="KEGG" id="sct:SCAT_0281"/>
<protein>
    <submittedName>
        <fullName evidence="2">Uncharacterized protein</fullName>
    </submittedName>
</protein>
<dbReference type="RefSeq" id="WP_014141058.1">
    <property type="nucleotide sequence ID" value="NC_016111.1"/>
</dbReference>
<dbReference type="PATRIC" id="fig|1003195.11.peg.1925"/>
<feature type="compositionally biased region" description="Low complexity" evidence="1">
    <location>
        <begin position="26"/>
        <end position="38"/>
    </location>
</feature>
<dbReference type="EMBL" id="CP003219">
    <property type="protein sequence ID" value="AEW92663.1"/>
    <property type="molecule type" value="Genomic_DNA"/>
</dbReference>
<proteinExistence type="predicted"/>
<dbReference type="KEGG" id="scy:SCATT_02920"/>
<evidence type="ECO:0000256" key="1">
    <source>
        <dbReference type="SAM" id="MobiDB-lite"/>
    </source>
</evidence>
<reference evidence="3" key="1">
    <citation type="submission" date="2011-12" db="EMBL/GenBank/DDBJ databases">
        <title>Complete genome sequence of Streptomyces cattleya strain DSM 46488.</title>
        <authorList>
            <person name="Ou H.-Y."/>
            <person name="Li P."/>
            <person name="Zhao C."/>
            <person name="O'Hagan D."/>
            <person name="Deng Z."/>
        </authorList>
    </citation>
    <scope>NUCLEOTIDE SEQUENCE [LARGE SCALE GENOMIC DNA]</scope>
    <source>
        <strain evidence="3">ATCC 35852 / DSM 46488 / JCM 4925 / NBRC 14057 / NRRL 8057</strain>
    </source>
</reference>
<evidence type="ECO:0000313" key="2">
    <source>
        <dbReference type="EMBL" id="AEW92663.1"/>
    </source>
</evidence>
<accession>F8JNT5</accession>
<organism evidence="2 3">
    <name type="scientific">Streptantibioticus cattleyicolor (strain ATCC 35852 / DSM 46488 / JCM 4925 / NBRC 14057 / NRRL 8057)</name>
    <name type="common">Streptomyces cattleya</name>
    <dbReference type="NCBI Taxonomy" id="1003195"/>
    <lineage>
        <taxon>Bacteria</taxon>
        <taxon>Bacillati</taxon>
        <taxon>Actinomycetota</taxon>
        <taxon>Actinomycetes</taxon>
        <taxon>Kitasatosporales</taxon>
        <taxon>Streptomycetaceae</taxon>
        <taxon>Streptantibioticus</taxon>
    </lineage>
</organism>
<sequence length="78" mass="8134">MTAERRTEEPGGRARAVPRDMPDQQAGPDDTTAPAAGDTADERPDETLPDTDQAGTGRRGAPHHGGGHGRQVPAEPPD</sequence>
<dbReference type="HOGENOM" id="CLU_170422_0_0_11"/>
<dbReference type="AlphaFoldDB" id="F8JNT5"/>